<organism evidence="1">
    <name type="scientific">marine sediment metagenome</name>
    <dbReference type="NCBI Taxonomy" id="412755"/>
    <lineage>
        <taxon>unclassified sequences</taxon>
        <taxon>metagenomes</taxon>
        <taxon>ecological metagenomes</taxon>
    </lineage>
</organism>
<dbReference type="AlphaFoldDB" id="X1GKF1"/>
<dbReference type="EMBL" id="BARU01007855">
    <property type="protein sequence ID" value="GAH33453.1"/>
    <property type="molecule type" value="Genomic_DNA"/>
</dbReference>
<comment type="caution">
    <text evidence="1">The sequence shown here is derived from an EMBL/GenBank/DDBJ whole genome shotgun (WGS) entry which is preliminary data.</text>
</comment>
<accession>X1GKF1</accession>
<proteinExistence type="predicted"/>
<feature type="non-terminal residue" evidence="1">
    <location>
        <position position="36"/>
    </location>
</feature>
<evidence type="ECO:0000313" key="1">
    <source>
        <dbReference type="EMBL" id="GAH33453.1"/>
    </source>
</evidence>
<reference evidence="1" key="1">
    <citation type="journal article" date="2014" name="Front. Microbiol.">
        <title>High frequency of phylogenetically diverse reductive dehalogenase-homologous genes in deep subseafloor sedimentary metagenomes.</title>
        <authorList>
            <person name="Kawai M."/>
            <person name="Futagami T."/>
            <person name="Toyoda A."/>
            <person name="Takaki Y."/>
            <person name="Nishi S."/>
            <person name="Hori S."/>
            <person name="Arai W."/>
            <person name="Tsubouchi T."/>
            <person name="Morono Y."/>
            <person name="Uchiyama I."/>
            <person name="Ito T."/>
            <person name="Fujiyama A."/>
            <person name="Inagaki F."/>
            <person name="Takami H."/>
        </authorList>
    </citation>
    <scope>NUCLEOTIDE SEQUENCE</scope>
    <source>
        <strain evidence="1">Expedition CK06-06</strain>
    </source>
</reference>
<gene>
    <name evidence="1" type="ORF">S03H2_15443</name>
</gene>
<sequence length="36" mass="4126">MNELQILIDRYYKGSILKRIKLIASVDKGMAESKPC</sequence>
<name>X1GKF1_9ZZZZ</name>
<protein>
    <submittedName>
        <fullName evidence="1">Uncharacterized protein</fullName>
    </submittedName>
</protein>